<dbReference type="InterPro" id="IPR032524">
    <property type="entry name" value="ABC_tran_C"/>
</dbReference>
<feature type="non-terminal residue" evidence="6">
    <location>
        <position position="1"/>
    </location>
</feature>
<dbReference type="GO" id="GO:0003677">
    <property type="term" value="F:DNA binding"/>
    <property type="evidence" value="ECO:0007669"/>
    <property type="project" value="InterPro"/>
</dbReference>
<evidence type="ECO:0000256" key="4">
    <source>
        <dbReference type="SAM" id="MobiDB-lite"/>
    </source>
</evidence>
<name>A0A928VYJ0_9CYAN</name>
<evidence type="ECO:0000313" key="6">
    <source>
        <dbReference type="EMBL" id="MBE9041984.1"/>
    </source>
</evidence>
<dbReference type="AlphaFoldDB" id="A0A928VYJ0"/>
<evidence type="ECO:0000256" key="1">
    <source>
        <dbReference type="ARBA" id="ARBA00022741"/>
    </source>
</evidence>
<dbReference type="PANTHER" id="PTHR42855:SF1">
    <property type="entry name" value="ABC TRANSPORTER DOMAIN-CONTAINING PROTEIN"/>
    <property type="match status" value="1"/>
</dbReference>
<feature type="coiled-coil region" evidence="3">
    <location>
        <begin position="64"/>
        <end position="116"/>
    </location>
</feature>
<protein>
    <submittedName>
        <fullName evidence="6">ABC transporter ATP-binding protein</fullName>
    </submittedName>
</protein>
<feature type="region of interest" description="Disordered" evidence="4">
    <location>
        <begin position="29"/>
        <end position="62"/>
    </location>
</feature>
<evidence type="ECO:0000256" key="3">
    <source>
        <dbReference type="SAM" id="Coils"/>
    </source>
</evidence>
<keyword evidence="1" id="KW-0547">Nucleotide-binding</keyword>
<evidence type="ECO:0000256" key="2">
    <source>
        <dbReference type="ARBA" id="ARBA00022840"/>
    </source>
</evidence>
<dbReference type="Gene3D" id="1.10.287.380">
    <property type="entry name" value="Valyl-tRNA synthetase, C-terminal domain"/>
    <property type="match status" value="1"/>
</dbReference>
<proteinExistence type="predicted"/>
<evidence type="ECO:0000313" key="7">
    <source>
        <dbReference type="Proteomes" id="UP000621799"/>
    </source>
</evidence>
<dbReference type="GO" id="GO:0005524">
    <property type="term" value="F:ATP binding"/>
    <property type="evidence" value="ECO:0007669"/>
    <property type="project" value="UniProtKB-KW"/>
</dbReference>
<feature type="compositionally biased region" description="Basic and acidic residues" evidence="4">
    <location>
        <begin position="29"/>
        <end position="46"/>
    </location>
</feature>
<feature type="domain" description="ABC transporter Uup C-terminal" evidence="5">
    <location>
        <begin position="55"/>
        <end position="122"/>
    </location>
</feature>
<keyword evidence="7" id="KW-1185">Reference proteome</keyword>
<dbReference type="Proteomes" id="UP000621799">
    <property type="component" value="Unassembled WGS sequence"/>
</dbReference>
<dbReference type="EMBL" id="JADEXN010000276">
    <property type="protein sequence ID" value="MBE9041984.1"/>
    <property type="molecule type" value="Genomic_DNA"/>
</dbReference>
<gene>
    <name evidence="6" type="ORF">IQ235_14470</name>
</gene>
<dbReference type="RefSeq" id="WP_264322167.1">
    <property type="nucleotide sequence ID" value="NZ_JADEXN010000276.1"/>
</dbReference>
<dbReference type="PANTHER" id="PTHR42855">
    <property type="entry name" value="ABC TRANSPORTER ATP-BINDING SUBUNIT"/>
    <property type="match status" value="1"/>
</dbReference>
<keyword evidence="3" id="KW-0175">Coiled coil</keyword>
<keyword evidence="2 6" id="KW-0067">ATP-binding</keyword>
<reference evidence="6" key="1">
    <citation type="submission" date="2020-10" db="EMBL/GenBank/DDBJ databases">
        <authorList>
            <person name="Castelo-Branco R."/>
            <person name="Eusebio N."/>
            <person name="Adriana R."/>
            <person name="Vieira A."/>
            <person name="Brugerolle De Fraissinette N."/>
            <person name="Rezende De Castro R."/>
            <person name="Schneider M.P."/>
            <person name="Vasconcelos V."/>
            <person name="Leao P.N."/>
        </authorList>
    </citation>
    <scope>NUCLEOTIDE SEQUENCE</scope>
    <source>
        <strain evidence="6">LEGE 11467</strain>
    </source>
</reference>
<dbReference type="InterPro" id="IPR051309">
    <property type="entry name" value="ABCF_ATPase"/>
</dbReference>
<accession>A0A928VYJ0</accession>
<dbReference type="Pfam" id="PF16326">
    <property type="entry name" value="ABC_tran_CTD"/>
    <property type="match status" value="1"/>
</dbReference>
<sequence length="127" mass="14502">FTIEPGGNNRQYPGNYSIYLEYKQAEEAAAKEAEAAKPTPAKERGRTQNTNKPRRLSFKERQEFEGLERKIPELETEKAEIEATLYANPPDGYTQVRELSERLAQLAREIDEATERWLALAEVDANS</sequence>
<evidence type="ECO:0000259" key="5">
    <source>
        <dbReference type="Pfam" id="PF16326"/>
    </source>
</evidence>
<organism evidence="6 7">
    <name type="scientific">Zarconia navalis LEGE 11467</name>
    <dbReference type="NCBI Taxonomy" id="1828826"/>
    <lineage>
        <taxon>Bacteria</taxon>
        <taxon>Bacillati</taxon>
        <taxon>Cyanobacteriota</taxon>
        <taxon>Cyanophyceae</taxon>
        <taxon>Oscillatoriophycideae</taxon>
        <taxon>Oscillatoriales</taxon>
        <taxon>Oscillatoriales incertae sedis</taxon>
        <taxon>Zarconia</taxon>
        <taxon>Zarconia navalis</taxon>
    </lineage>
</organism>
<dbReference type="InterPro" id="IPR037118">
    <property type="entry name" value="Val-tRNA_synth_C_sf"/>
</dbReference>
<comment type="caution">
    <text evidence="6">The sequence shown here is derived from an EMBL/GenBank/DDBJ whole genome shotgun (WGS) entry which is preliminary data.</text>
</comment>